<keyword evidence="2" id="KW-1185">Reference proteome</keyword>
<name>A0ABT6DI71_9BACT</name>
<dbReference type="Proteomes" id="UP001152321">
    <property type="component" value="Unassembled WGS sequence"/>
</dbReference>
<organism evidence="1 2">
    <name type="scientific">Bdellovibrio svalbardensis</name>
    <dbReference type="NCBI Taxonomy" id="2972972"/>
    <lineage>
        <taxon>Bacteria</taxon>
        <taxon>Pseudomonadati</taxon>
        <taxon>Bdellovibrionota</taxon>
        <taxon>Bdellovibrionia</taxon>
        <taxon>Bdellovibrionales</taxon>
        <taxon>Pseudobdellovibrionaceae</taxon>
        <taxon>Bdellovibrio</taxon>
    </lineage>
</organism>
<evidence type="ECO:0008006" key="3">
    <source>
        <dbReference type="Google" id="ProtNLM"/>
    </source>
</evidence>
<comment type="caution">
    <text evidence="1">The sequence shown here is derived from an EMBL/GenBank/DDBJ whole genome shotgun (WGS) entry which is preliminary data.</text>
</comment>
<sequence>MRWTSRVAALVLQLFLILIAGTTALAQQAELLERTFSGVSKEVTPQAAKTDIQNQASQKISEEVIRELIGEERFTKNKTLIQNKVIKNSARYIPFSKPSSLTQEGEEFKMAVAMKVSLRDLKQMLQENSLLNENDTVPVVLPVISLVDRVQGRSYRWWQPLDKNPQGFLFKEGRAVEEALRNSFQLKNFYVIKPLESGLGASVPSNFQNEKITGEDAQFFAHYFNAPVIIDGQVLMSKEEKGSNYSIEIRLTATQVSNARPIADVSRRFTTEAGPFETSVDKKLREVLESTSNDLASQVFEAWQRGSLGTSVIRVTIQGNHALPVMEGLKEKIRSQITQVKNIRERVVSSESTSYEVDTSVTAAELVQKMEALDFNGKKLSKVSEERDEVVLKLGQ</sequence>
<accession>A0ABT6DI71</accession>
<evidence type="ECO:0000313" key="2">
    <source>
        <dbReference type="Proteomes" id="UP001152321"/>
    </source>
</evidence>
<proteinExistence type="predicted"/>
<gene>
    <name evidence="1" type="ORF">NWE73_09280</name>
</gene>
<reference evidence="1" key="1">
    <citation type="submission" date="2022-08" db="EMBL/GenBank/DDBJ databases">
        <title>Novel Bdellovibrio Species Isolated from Svalbard: Designation Bdellovibrio svalbardensis.</title>
        <authorList>
            <person name="Mitchell R.J."/>
            <person name="Choi S.Y."/>
        </authorList>
    </citation>
    <scope>NUCLEOTIDE SEQUENCE</scope>
    <source>
        <strain evidence="1">PAP01</strain>
    </source>
</reference>
<evidence type="ECO:0000313" key="1">
    <source>
        <dbReference type="EMBL" id="MDG0816555.1"/>
    </source>
</evidence>
<dbReference type="RefSeq" id="WP_277578033.1">
    <property type="nucleotide sequence ID" value="NZ_JANRMI010000002.1"/>
</dbReference>
<dbReference type="EMBL" id="JANRMI010000002">
    <property type="protein sequence ID" value="MDG0816555.1"/>
    <property type="molecule type" value="Genomic_DNA"/>
</dbReference>
<protein>
    <recommendedName>
        <fullName evidence="3">Flagellar assembly protein T N-terminal domain-containing protein</fullName>
    </recommendedName>
</protein>